<keyword evidence="3 7" id="KW-0812">Transmembrane</keyword>
<evidence type="ECO:0000256" key="6">
    <source>
        <dbReference type="ARBA" id="ARBA00023251"/>
    </source>
</evidence>
<evidence type="ECO:0000256" key="2">
    <source>
        <dbReference type="ARBA" id="ARBA00022448"/>
    </source>
</evidence>
<dbReference type="EMBL" id="VIGB01000003">
    <property type="protein sequence ID" value="TQF01818.1"/>
    <property type="molecule type" value="Genomic_DNA"/>
</dbReference>
<dbReference type="PANTHER" id="PTHR42718">
    <property type="entry name" value="MAJOR FACILITATOR SUPERFAMILY MULTIDRUG TRANSPORTER MFSC"/>
    <property type="match status" value="1"/>
</dbReference>
<feature type="transmembrane region" description="Helical" evidence="7">
    <location>
        <begin position="359"/>
        <end position="378"/>
    </location>
</feature>
<comment type="caution">
    <text evidence="9">The sequence shown here is derived from an EMBL/GenBank/DDBJ whole genome shotgun (WGS) entry which is preliminary data.</text>
</comment>
<dbReference type="GO" id="GO:0046677">
    <property type="term" value="P:response to antibiotic"/>
    <property type="evidence" value="ECO:0007669"/>
    <property type="project" value="UniProtKB-KW"/>
</dbReference>
<dbReference type="Pfam" id="PF07690">
    <property type="entry name" value="MFS_1"/>
    <property type="match status" value="1"/>
</dbReference>
<dbReference type="AlphaFoldDB" id="A0A540VYG0"/>
<dbReference type="InterPro" id="IPR011701">
    <property type="entry name" value="MFS"/>
</dbReference>
<evidence type="ECO:0000256" key="4">
    <source>
        <dbReference type="ARBA" id="ARBA00022989"/>
    </source>
</evidence>
<feature type="transmembrane region" description="Helical" evidence="7">
    <location>
        <begin position="431"/>
        <end position="450"/>
    </location>
</feature>
<comment type="subcellular location">
    <subcellularLocation>
        <location evidence="1">Cell membrane</location>
        <topology evidence="1">Multi-pass membrane protein</topology>
    </subcellularLocation>
</comment>
<feature type="transmembrane region" description="Helical" evidence="7">
    <location>
        <begin position="42"/>
        <end position="67"/>
    </location>
</feature>
<keyword evidence="6" id="KW-0046">Antibiotic resistance</keyword>
<feature type="transmembrane region" description="Helical" evidence="7">
    <location>
        <begin position="79"/>
        <end position="98"/>
    </location>
</feature>
<evidence type="ECO:0000256" key="1">
    <source>
        <dbReference type="ARBA" id="ARBA00004651"/>
    </source>
</evidence>
<reference evidence="9 10" key="1">
    <citation type="submission" date="2019-06" db="EMBL/GenBank/DDBJ databases">
        <title>Description of Kitasatospora acidophila sp. nov. isolated from pine grove soil, and reclassification of Streptomyces novaecaesareae to Kitasatospora novaeceasareae comb. nov.</title>
        <authorList>
            <person name="Kim M.J."/>
        </authorList>
    </citation>
    <scope>NUCLEOTIDE SEQUENCE [LARGE SCALE GENOMIC DNA]</scope>
    <source>
        <strain evidence="9 10">MMS16-CNU292</strain>
    </source>
</reference>
<dbReference type="SUPFAM" id="SSF103473">
    <property type="entry name" value="MFS general substrate transporter"/>
    <property type="match status" value="2"/>
</dbReference>
<feature type="transmembrane region" description="Helical" evidence="7">
    <location>
        <begin position="301"/>
        <end position="324"/>
    </location>
</feature>
<sequence>MTATATAAPLRRTLAALLVVELFSGFQQSYFTPLFDTVGHRFHVGVAALAWTVTGPALGGAVATPLLTALGDRHGHLRVLRWTVAVVAASAALIAAAPGYRLLLAGRVLQGVLAGLLPLMFGLVRTRHTVEETRRAIAYLSGGLLLGVLTGSITATLLLQVGSVTAVLWIPAAGTLLGLGLLRSLGPGATPAESAHSAGLDWRGAALLAGGLVAAMLAVHEGGAWGWAAPPTLACALIGAGLLAAWVAAARRSPAPLIEVGRLFRPRLLPVFAVACCVHFVVIGGQVPYSSYLTRPEGLGLPAASAGPVLLPAFCGMAVFSVLSSRFGRAIGYGRVTLLGAALLAAGSAGLLLRHGSAVDFAVLLGCSGSGMGLIAGAGRIMVIDSVRAEETAAAEGLFELLVGLGAAVGSAVFAAVLAAHGSDHRGYQSVWTTGTAVALLGLGAAVLLVRRPTPTD</sequence>
<dbReference type="GO" id="GO:0005886">
    <property type="term" value="C:plasma membrane"/>
    <property type="evidence" value="ECO:0007669"/>
    <property type="project" value="UniProtKB-SubCell"/>
</dbReference>
<name>A0A540VYG0_9ACTN</name>
<keyword evidence="5 7" id="KW-0472">Membrane</keyword>
<evidence type="ECO:0000259" key="8">
    <source>
        <dbReference type="PROSITE" id="PS50850"/>
    </source>
</evidence>
<feature type="transmembrane region" description="Helical" evidence="7">
    <location>
        <begin position="202"/>
        <end position="219"/>
    </location>
</feature>
<evidence type="ECO:0000313" key="10">
    <source>
        <dbReference type="Proteomes" id="UP000319103"/>
    </source>
</evidence>
<protein>
    <submittedName>
        <fullName evidence="9">MFS transporter</fullName>
    </submittedName>
</protein>
<feature type="transmembrane region" description="Helical" evidence="7">
    <location>
        <begin position="336"/>
        <end position="353"/>
    </location>
</feature>
<accession>A0A540VYG0</accession>
<feature type="domain" description="Major facilitator superfamily (MFS) profile" evidence="8">
    <location>
        <begin position="13"/>
        <end position="454"/>
    </location>
</feature>
<keyword evidence="2" id="KW-0813">Transport</keyword>
<organism evidence="9 10">
    <name type="scientific">Kitasatospora acidiphila</name>
    <dbReference type="NCBI Taxonomy" id="2567942"/>
    <lineage>
        <taxon>Bacteria</taxon>
        <taxon>Bacillati</taxon>
        <taxon>Actinomycetota</taxon>
        <taxon>Actinomycetes</taxon>
        <taxon>Kitasatosporales</taxon>
        <taxon>Streptomycetaceae</taxon>
        <taxon>Kitasatospora</taxon>
    </lineage>
</organism>
<feature type="transmembrane region" description="Helical" evidence="7">
    <location>
        <begin position="164"/>
        <end position="182"/>
    </location>
</feature>
<feature type="transmembrane region" description="Helical" evidence="7">
    <location>
        <begin position="225"/>
        <end position="247"/>
    </location>
</feature>
<evidence type="ECO:0000256" key="5">
    <source>
        <dbReference type="ARBA" id="ARBA00023136"/>
    </source>
</evidence>
<evidence type="ECO:0000313" key="9">
    <source>
        <dbReference type="EMBL" id="TQF01818.1"/>
    </source>
</evidence>
<dbReference type="GO" id="GO:0022857">
    <property type="term" value="F:transmembrane transporter activity"/>
    <property type="evidence" value="ECO:0007669"/>
    <property type="project" value="InterPro"/>
</dbReference>
<evidence type="ECO:0000256" key="7">
    <source>
        <dbReference type="SAM" id="Phobius"/>
    </source>
</evidence>
<feature type="transmembrane region" description="Helical" evidence="7">
    <location>
        <begin position="268"/>
        <end position="289"/>
    </location>
</feature>
<dbReference type="RefSeq" id="WP_141632541.1">
    <property type="nucleotide sequence ID" value="NZ_VIGB01000003.1"/>
</dbReference>
<feature type="transmembrane region" description="Helical" evidence="7">
    <location>
        <begin position="398"/>
        <end position="419"/>
    </location>
</feature>
<dbReference type="Proteomes" id="UP000319103">
    <property type="component" value="Unassembled WGS sequence"/>
</dbReference>
<evidence type="ECO:0000256" key="3">
    <source>
        <dbReference type="ARBA" id="ARBA00022692"/>
    </source>
</evidence>
<keyword evidence="4 7" id="KW-1133">Transmembrane helix</keyword>
<feature type="transmembrane region" description="Helical" evidence="7">
    <location>
        <begin position="136"/>
        <end position="158"/>
    </location>
</feature>
<dbReference type="PANTHER" id="PTHR42718:SF9">
    <property type="entry name" value="MAJOR FACILITATOR SUPERFAMILY MULTIDRUG TRANSPORTER MFSC"/>
    <property type="match status" value="1"/>
</dbReference>
<gene>
    <name evidence="9" type="ORF">E6W39_05540</name>
</gene>
<proteinExistence type="predicted"/>
<dbReference type="Gene3D" id="1.20.1250.20">
    <property type="entry name" value="MFS general substrate transporter like domains"/>
    <property type="match status" value="2"/>
</dbReference>
<dbReference type="OrthoDB" id="4351216at2"/>
<dbReference type="InterPro" id="IPR036259">
    <property type="entry name" value="MFS_trans_sf"/>
</dbReference>
<dbReference type="PROSITE" id="PS50850">
    <property type="entry name" value="MFS"/>
    <property type="match status" value="1"/>
</dbReference>
<feature type="transmembrane region" description="Helical" evidence="7">
    <location>
        <begin position="12"/>
        <end position="30"/>
    </location>
</feature>
<feature type="transmembrane region" description="Helical" evidence="7">
    <location>
        <begin position="104"/>
        <end position="124"/>
    </location>
</feature>
<dbReference type="InterPro" id="IPR020846">
    <property type="entry name" value="MFS_dom"/>
</dbReference>
<keyword evidence="10" id="KW-1185">Reference proteome</keyword>